<dbReference type="EMBL" id="UZAH01000372">
    <property type="protein sequence ID" value="VDO18898.1"/>
    <property type="molecule type" value="Genomic_DNA"/>
</dbReference>
<dbReference type="WBParaSite" id="HPBE_0000051501-mRNA-1">
    <property type="protein sequence ID" value="HPBE_0000051501-mRNA-1"/>
    <property type="gene ID" value="HPBE_0000051501"/>
</dbReference>
<accession>A0A3P7WMU8</accession>
<organism evidence="2 3">
    <name type="scientific">Heligmosomoides polygyrus</name>
    <name type="common">Parasitic roundworm</name>
    <dbReference type="NCBI Taxonomy" id="6339"/>
    <lineage>
        <taxon>Eukaryota</taxon>
        <taxon>Metazoa</taxon>
        <taxon>Ecdysozoa</taxon>
        <taxon>Nematoda</taxon>
        <taxon>Chromadorea</taxon>
        <taxon>Rhabditida</taxon>
        <taxon>Rhabditina</taxon>
        <taxon>Rhabditomorpha</taxon>
        <taxon>Strongyloidea</taxon>
        <taxon>Heligmosomidae</taxon>
        <taxon>Heligmosomoides</taxon>
    </lineage>
</organism>
<keyword evidence="2" id="KW-1185">Reference proteome</keyword>
<dbReference type="Proteomes" id="UP000050761">
    <property type="component" value="Unassembled WGS sequence"/>
</dbReference>
<dbReference type="AlphaFoldDB" id="A0A183F2X8"/>
<accession>A0A183F2X8</accession>
<evidence type="ECO:0000313" key="2">
    <source>
        <dbReference type="Proteomes" id="UP000050761"/>
    </source>
</evidence>
<reference evidence="1 2" key="1">
    <citation type="submission" date="2018-11" db="EMBL/GenBank/DDBJ databases">
        <authorList>
            <consortium name="Pathogen Informatics"/>
        </authorList>
    </citation>
    <scope>NUCLEOTIDE SEQUENCE [LARGE SCALE GENOMIC DNA]</scope>
</reference>
<dbReference type="OrthoDB" id="5824068at2759"/>
<evidence type="ECO:0000313" key="1">
    <source>
        <dbReference type="EMBL" id="VDO18898.1"/>
    </source>
</evidence>
<sequence length="133" mass="14521">MMTLKTRCDAKKVLRCSPVDDIADVATYAFASPTSVTCRSVGDASTKYNIGLTPSISQAERMLADFNNVCWNAGLQLNLTKTMLMRNGQVSYAPFSLNGTNISDVRLRSHLFGSTVPSCASIRLRDLSYTKEG</sequence>
<evidence type="ECO:0000313" key="3">
    <source>
        <dbReference type="WBParaSite" id="HPBE_0000051501-mRNA-1"/>
    </source>
</evidence>
<name>A0A183F2X8_HELPZ</name>
<gene>
    <name evidence="1" type="ORF">HPBE_LOCUS516</name>
</gene>
<protein>
    <submittedName>
        <fullName evidence="3">Reverse transcriptase domain-containing protein</fullName>
    </submittedName>
</protein>
<reference evidence="3" key="2">
    <citation type="submission" date="2019-09" db="UniProtKB">
        <authorList>
            <consortium name="WormBaseParasite"/>
        </authorList>
    </citation>
    <scope>IDENTIFICATION</scope>
</reference>
<proteinExistence type="predicted"/>